<keyword evidence="4" id="KW-1185">Reference proteome</keyword>
<evidence type="ECO:0000313" key="3">
    <source>
        <dbReference type="EMBL" id="RNI32812.1"/>
    </source>
</evidence>
<reference evidence="3 4" key="1">
    <citation type="submission" date="2018-11" db="EMBL/GenBank/DDBJ databases">
        <title>Draft genome sequence of Ferruginibacter sp. BO-59.</title>
        <authorList>
            <person name="Im W.T."/>
        </authorList>
    </citation>
    <scope>NUCLEOTIDE SEQUENCE [LARGE SCALE GENOMIC DNA]</scope>
    <source>
        <strain evidence="3 4">BO-59</strain>
    </source>
</reference>
<proteinExistence type="predicted"/>
<evidence type="ECO:0000256" key="1">
    <source>
        <dbReference type="SAM" id="SignalP"/>
    </source>
</evidence>
<keyword evidence="3" id="KW-0326">Glycosidase</keyword>
<feature type="signal peptide" evidence="1">
    <location>
        <begin position="1"/>
        <end position="21"/>
    </location>
</feature>
<dbReference type="PANTHER" id="PTHR40446:SF2">
    <property type="entry name" value="N-ACETYLGLUCOSAMINE-1-PHOSPHODIESTER ALPHA-N-ACETYLGLUCOSAMINIDASE"/>
    <property type="match status" value="1"/>
</dbReference>
<keyword evidence="3" id="KW-0378">Hydrolase</keyword>
<organism evidence="3 4">
    <name type="scientific">Hanamia caeni</name>
    <dbReference type="NCBI Taxonomy" id="2294116"/>
    <lineage>
        <taxon>Bacteria</taxon>
        <taxon>Pseudomonadati</taxon>
        <taxon>Bacteroidota</taxon>
        <taxon>Chitinophagia</taxon>
        <taxon>Chitinophagales</taxon>
        <taxon>Chitinophagaceae</taxon>
        <taxon>Hanamia</taxon>
    </lineage>
</organism>
<feature type="chain" id="PRO_5017998556" evidence="1">
    <location>
        <begin position="22"/>
        <end position="321"/>
    </location>
</feature>
<dbReference type="Pfam" id="PF09992">
    <property type="entry name" value="NAGPA"/>
    <property type="match status" value="1"/>
</dbReference>
<feature type="domain" description="Phosphodiester glycosidase" evidence="2">
    <location>
        <begin position="162"/>
        <end position="318"/>
    </location>
</feature>
<dbReference type="Proteomes" id="UP000267223">
    <property type="component" value="Unassembled WGS sequence"/>
</dbReference>
<dbReference type="GO" id="GO:0016798">
    <property type="term" value="F:hydrolase activity, acting on glycosyl bonds"/>
    <property type="evidence" value="ECO:0007669"/>
    <property type="project" value="UniProtKB-KW"/>
</dbReference>
<sequence length="321" mass="36057">MKMKKICFILLFSVCAFYSNGQVTWQNLDSLYQPLPASMHVYKSTSDMEGKPNIMYYAIADLKNRNLQFTTDTASHRRLTPSEFYDKNMRPLLVVNCSFFSFATNQNLNLVVKNGKLVSYNDEDIAAKGKDTLTWVHSFTGTFGISKKRKADIAWTFTDSSKRFPFHSENPVHSIRDSSQKIDLTTIYKRSYKPVKFSKWKVQTAIGGGPVLVQDGEIKISNDEERKFAGRAAFNREPRTAIGYTKDQKIIIWVCEGRSDSAAGLTLLQEAKILKDLGCVEALNLDGGGSSCMLINGKETNTPSSKGIQRPVPSVFLVEKK</sequence>
<name>A0A3M9N4V4_9BACT</name>
<accession>A0A3M9N4V4</accession>
<comment type="caution">
    <text evidence="3">The sequence shown here is derived from an EMBL/GenBank/DDBJ whole genome shotgun (WGS) entry which is preliminary data.</text>
</comment>
<keyword evidence="1" id="KW-0732">Signal</keyword>
<protein>
    <submittedName>
        <fullName evidence="3">Phosphodiester glycosidase family protein</fullName>
    </submittedName>
</protein>
<evidence type="ECO:0000259" key="2">
    <source>
        <dbReference type="Pfam" id="PF09992"/>
    </source>
</evidence>
<dbReference type="EMBL" id="RJJR01000023">
    <property type="protein sequence ID" value="RNI32812.1"/>
    <property type="molecule type" value="Genomic_DNA"/>
</dbReference>
<dbReference type="InterPro" id="IPR018711">
    <property type="entry name" value="NAGPA"/>
</dbReference>
<dbReference type="PANTHER" id="PTHR40446">
    <property type="entry name" value="N-ACETYLGLUCOSAMINE-1-PHOSPHODIESTER ALPHA-N-ACETYLGLUCOSAMINIDASE"/>
    <property type="match status" value="1"/>
</dbReference>
<evidence type="ECO:0000313" key="4">
    <source>
        <dbReference type="Proteomes" id="UP000267223"/>
    </source>
</evidence>
<gene>
    <name evidence="3" type="ORF">EFY79_19665</name>
</gene>
<dbReference type="AlphaFoldDB" id="A0A3M9N4V4"/>